<sequence length="286" mass="31867">MKRTVSLCITALLSCLLTCPALAADTLLLTPTLYPTEVNEYASGEEMRLERTYCLSPTDDPASIPVGDFDREGWHYTLLDVTRQENSKSDEKDYAETYTLNMDTKDMEKIMPQLAAERTVTTEDGYTGTLVLDTSSIKVEAAGYNTSTKTVTATRTYPNLSDADISFVPKSITDNGRTMELADVQWQESDGFYHASATYTGKVSSKYATGYIVTADYSGEVVRTTMDDTIYTAIFSGTPIQPERSAFDWRYLLILPAGAGVAGLVVLGRNWLKKRKNEKKWEEYTK</sequence>
<feature type="transmembrane region" description="Helical" evidence="1">
    <location>
        <begin position="249"/>
        <end position="272"/>
    </location>
</feature>
<accession>A0A923ME10</accession>
<name>A0A923ME10_9FIRM</name>
<evidence type="ECO:0000256" key="2">
    <source>
        <dbReference type="SAM" id="SignalP"/>
    </source>
</evidence>
<organism evidence="3 4">
    <name type="scientific">Dysosmobacter segnis</name>
    <dbReference type="NCBI Taxonomy" id="2763042"/>
    <lineage>
        <taxon>Bacteria</taxon>
        <taxon>Bacillati</taxon>
        <taxon>Bacillota</taxon>
        <taxon>Clostridia</taxon>
        <taxon>Eubacteriales</taxon>
        <taxon>Oscillospiraceae</taxon>
        <taxon>Dysosmobacter</taxon>
    </lineage>
</organism>
<proteinExistence type="predicted"/>
<evidence type="ECO:0000313" key="4">
    <source>
        <dbReference type="Proteomes" id="UP000620327"/>
    </source>
</evidence>
<evidence type="ECO:0000256" key="1">
    <source>
        <dbReference type="SAM" id="Phobius"/>
    </source>
</evidence>
<feature type="signal peptide" evidence="2">
    <location>
        <begin position="1"/>
        <end position="23"/>
    </location>
</feature>
<feature type="chain" id="PRO_5036700103" description="Cell wall anchor protein" evidence="2">
    <location>
        <begin position="24"/>
        <end position="286"/>
    </location>
</feature>
<gene>
    <name evidence="3" type="ORF">H8Z83_01235</name>
</gene>
<reference evidence="3" key="1">
    <citation type="submission" date="2020-08" db="EMBL/GenBank/DDBJ databases">
        <title>Genome public.</title>
        <authorList>
            <person name="Liu C."/>
            <person name="Sun Q."/>
        </authorList>
    </citation>
    <scope>NUCLEOTIDE SEQUENCE</scope>
    <source>
        <strain evidence="3">BX15</strain>
    </source>
</reference>
<dbReference type="EMBL" id="JACOQI010000001">
    <property type="protein sequence ID" value="MBC5768975.1"/>
    <property type="molecule type" value="Genomic_DNA"/>
</dbReference>
<dbReference type="PROSITE" id="PS51257">
    <property type="entry name" value="PROKAR_LIPOPROTEIN"/>
    <property type="match status" value="1"/>
</dbReference>
<evidence type="ECO:0000313" key="3">
    <source>
        <dbReference type="EMBL" id="MBC5768975.1"/>
    </source>
</evidence>
<evidence type="ECO:0008006" key="5">
    <source>
        <dbReference type="Google" id="ProtNLM"/>
    </source>
</evidence>
<keyword evidence="1" id="KW-1133">Transmembrane helix</keyword>
<keyword evidence="1" id="KW-0472">Membrane</keyword>
<dbReference type="RefSeq" id="WP_187013373.1">
    <property type="nucleotide sequence ID" value="NZ_JACOQI010000001.1"/>
</dbReference>
<comment type="caution">
    <text evidence="3">The sequence shown here is derived from an EMBL/GenBank/DDBJ whole genome shotgun (WGS) entry which is preliminary data.</text>
</comment>
<dbReference type="Proteomes" id="UP000620327">
    <property type="component" value="Unassembled WGS sequence"/>
</dbReference>
<keyword evidence="1" id="KW-0812">Transmembrane</keyword>
<protein>
    <recommendedName>
        <fullName evidence="5">Cell wall anchor protein</fullName>
    </recommendedName>
</protein>
<dbReference type="AlphaFoldDB" id="A0A923ME10"/>
<keyword evidence="4" id="KW-1185">Reference proteome</keyword>
<keyword evidence="2" id="KW-0732">Signal</keyword>